<dbReference type="EMBL" id="SLXE01000015">
    <property type="protein sequence ID" value="TCP06002.1"/>
    <property type="molecule type" value="Genomic_DNA"/>
</dbReference>
<accession>A0AAE9GZS0</accession>
<dbReference type="RefSeq" id="WP_132953998.1">
    <property type="nucleotide sequence ID" value="NZ_CP091507.1"/>
</dbReference>
<protein>
    <recommendedName>
        <fullName evidence="3">Factor H binding protein-like C-terminal domain-containing protein</fullName>
    </recommendedName>
</protein>
<keyword evidence="2" id="KW-0732">Signal</keyword>
<proteinExistence type="predicted"/>
<evidence type="ECO:0000313" key="6">
    <source>
        <dbReference type="Proteomes" id="UP000294721"/>
    </source>
</evidence>
<dbReference type="Pfam" id="PF08794">
    <property type="entry name" value="FHBP_C"/>
    <property type="match status" value="1"/>
</dbReference>
<keyword evidence="6" id="KW-1185">Reference proteome</keyword>
<dbReference type="Proteomes" id="UP000294721">
    <property type="component" value="Unassembled WGS sequence"/>
</dbReference>
<dbReference type="KEGG" id="usu:LVJ78_03460"/>
<dbReference type="InterPro" id="IPR011250">
    <property type="entry name" value="OMP/PagP_B-barrel"/>
</dbReference>
<dbReference type="GO" id="GO:0009279">
    <property type="term" value="C:cell outer membrane"/>
    <property type="evidence" value="ECO:0007669"/>
    <property type="project" value="UniProtKB-SubCell"/>
</dbReference>
<evidence type="ECO:0000259" key="3">
    <source>
        <dbReference type="Pfam" id="PF08794"/>
    </source>
</evidence>
<evidence type="ECO:0000313" key="4">
    <source>
        <dbReference type="EMBL" id="TCP06002.1"/>
    </source>
</evidence>
<dbReference type="InterPro" id="IPR014902">
    <property type="entry name" value="FHBP-like_C"/>
</dbReference>
<comment type="subcellular location">
    <subcellularLocation>
        <location evidence="1">Cell outer membrane</location>
    </subcellularLocation>
</comment>
<reference evidence="4 6" key="1">
    <citation type="submission" date="2019-03" db="EMBL/GenBank/DDBJ databases">
        <title>Genomic Encyclopedia of Type Strains, Phase IV (KMG-IV): sequencing the most valuable type-strain genomes for metagenomic binning, comparative biology and taxonomic classification.</title>
        <authorList>
            <person name="Goeker M."/>
        </authorList>
    </citation>
    <scope>NUCLEOTIDE SEQUENCE [LARGE SCALE GENOMIC DNA]</scope>
    <source>
        <strain evidence="4 6">DSM 17474</strain>
    </source>
</reference>
<reference evidence="5" key="3">
    <citation type="journal article" date="2022" name="Res Sq">
        <title>Evolution of multicellular longitudinally dividing oral cavity symbionts (Neisseriaceae).</title>
        <authorList>
            <person name="Nyongesa S."/>
            <person name="Weber P."/>
            <person name="Bernet E."/>
            <person name="Pullido F."/>
            <person name="Nieckarz M."/>
            <person name="Delaby M."/>
            <person name="Nieves C."/>
            <person name="Viehboeck T."/>
            <person name="Krause N."/>
            <person name="Rivera-Millot A."/>
            <person name="Nakamura A."/>
            <person name="Vischer N."/>
            <person name="VanNieuwenhze M."/>
            <person name="Brun Y."/>
            <person name="Cava F."/>
            <person name="Bulgheresi S."/>
            <person name="Veyrier F."/>
        </authorList>
    </citation>
    <scope>NUCLEOTIDE SEQUENCE</scope>
    <source>
        <strain evidence="5">1258/02</strain>
    </source>
</reference>
<dbReference type="SUPFAM" id="SSF56925">
    <property type="entry name" value="OMPA-like"/>
    <property type="match status" value="1"/>
</dbReference>
<feature type="chain" id="PRO_5041902200" description="Factor H binding protein-like C-terminal domain-containing protein" evidence="2">
    <location>
        <begin position="20"/>
        <end position="305"/>
    </location>
</feature>
<gene>
    <name evidence="4" type="ORF">EV680_11559</name>
    <name evidence="5" type="ORF">LVJ78_03460</name>
</gene>
<dbReference type="AlphaFoldDB" id="A0AAE9GZS0"/>
<evidence type="ECO:0000256" key="1">
    <source>
        <dbReference type="ARBA" id="ARBA00004442"/>
    </source>
</evidence>
<sequence length="305" mass="33199">MNMLKCSMWAMMVGLTACGGGGGGSGVAGSQPDTGLSALNAVPEAYRAQVRQAKLWEIDVEYAGSNVAKEAFGQTYAKGNEKIDLTPVPLGLHDYPFKDTERYKGVTFTALFDNKTQEIYHQRAFAKDDVRVVEGTLRLYQQPYSVVIGSYMNNFKVNNEPVTLIDAESSFTIENILGLATTKTAIDALNIHAVYRGEAFTAKDKGTLVYNVDFKNRIGSGEITGLGQFGRVVLEKGDIEKFDEFFDSKQAAFGISSTARAEKSNKQMFYGLMFAGPQAEEVSGLVIQRAPEKSAADIIGFGGKR</sequence>
<name>A0AAE9GZS0_9NEIS</name>
<dbReference type="PROSITE" id="PS51257">
    <property type="entry name" value="PROKAR_LIPOPROTEIN"/>
    <property type="match status" value="1"/>
</dbReference>
<feature type="signal peptide" evidence="2">
    <location>
        <begin position="1"/>
        <end position="19"/>
    </location>
</feature>
<evidence type="ECO:0000313" key="5">
    <source>
        <dbReference type="EMBL" id="UOO80081.1"/>
    </source>
</evidence>
<dbReference type="Proteomes" id="UP000829756">
    <property type="component" value="Chromosome"/>
</dbReference>
<evidence type="ECO:0000313" key="7">
    <source>
        <dbReference type="Proteomes" id="UP000829756"/>
    </source>
</evidence>
<feature type="domain" description="Factor H binding protein-like C-terminal" evidence="3">
    <location>
        <begin position="193"/>
        <end position="285"/>
    </location>
</feature>
<evidence type="ECO:0000256" key="2">
    <source>
        <dbReference type="SAM" id="SignalP"/>
    </source>
</evidence>
<reference evidence="5" key="2">
    <citation type="submission" date="2021-12" db="EMBL/GenBank/DDBJ databases">
        <authorList>
            <person name="Veyrier F.J."/>
        </authorList>
    </citation>
    <scope>NUCLEOTIDE SEQUENCE</scope>
    <source>
        <strain evidence="5">1258/02</strain>
    </source>
</reference>
<organism evidence="5 7">
    <name type="scientific">Uruburuella suis</name>
    <dbReference type="NCBI Taxonomy" id="252130"/>
    <lineage>
        <taxon>Bacteria</taxon>
        <taxon>Pseudomonadati</taxon>
        <taxon>Pseudomonadota</taxon>
        <taxon>Betaproteobacteria</taxon>
        <taxon>Neisseriales</taxon>
        <taxon>Neisseriaceae</taxon>
        <taxon>Uruburuella</taxon>
    </lineage>
</organism>
<dbReference type="EMBL" id="CP091507">
    <property type="protein sequence ID" value="UOO80081.1"/>
    <property type="molecule type" value="Genomic_DNA"/>
</dbReference>
<dbReference type="Gene3D" id="2.40.160.90">
    <property type="match status" value="1"/>
</dbReference>